<evidence type="ECO:0000256" key="3">
    <source>
        <dbReference type="ARBA" id="ARBA00022840"/>
    </source>
</evidence>
<dbReference type="GO" id="GO:0036498">
    <property type="term" value="P:IRE1-mediated unfolded protein response"/>
    <property type="evidence" value="ECO:0007669"/>
    <property type="project" value="TreeGrafter"/>
</dbReference>
<evidence type="ECO:0000256" key="4">
    <source>
        <dbReference type="SAM" id="MobiDB-lite"/>
    </source>
</evidence>
<protein>
    <submittedName>
        <fullName evidence="7">Uncharacterized protein</fullName>
    </submittedName>
</protein>
<dbReference type="Gene3D" id="3.30.200.20">
    <property type="entry name" value="Phosphorylase Kinase, domain 1"/>
    <property type="match status" value="1"/>
</dbReference>
<dbReference type="SUPFAM" id="SSF56112">
    <property type="entry name" value="Protein kinase-like (PK-like)"/>
    <property type="match status" value="1"/>
</dbReference>
<feature type="domain" description="KEN" evidence="6">
    <location>
        <begin position="344"/>
        <end position="478"/>
    </location>
</feature>
<organism evidence="7 8">
    <name type="scientific">Polypedilum vanderplanki</name>
    <name type="common">Sleeping chironomid midge</name>
    <dbReference type="NCBI Taxonomy" id="319348"/>
    <lineage>
        <taxon>Eukaryota</taxon>
        <taxon>Metazoa</taxon>
        <taxon>Ecdysozoa</taxon>
        <taxon>Arthropoda</taxon>
        <taxon>Hexapoda</taxon>
        <taxon>Insecta</taxon>
        <taxon>Pterygota</taxon>
        <taxon>Neoptera</taxon>
        <taxon>Endopterygota</taxon>
        <taxon>Diptera</taxon>
        <taxon>Nematocera</taxon>
        <taxon>Chironomoidea</taxon>
        <taxon>Chironomidae</taxon>
        <taxon>Chironominae</taxon>
        <taxon>Polypedilum</taxon>
        <taxon>Polypedilum</taxon>
    </lineage>
</organism>
<dbReference type="InterPro" id="IPR000719">
    <property type="entry name" value="Prot_kinase_dom"/>
</dbReference>
<dbReference type="GO" id="GO:0004521">
    <property type="term" value="F:RNA endonuclease activity"/>
    <property type="evidence" value="ECO:0007669"/>
    <property type="project" value="InterPro"/>
</dbReference>
<dbReference type="EMBL" id="JADBJN010000001">
    <property type="protein sequence ID" value="KAG5680730.1"/>
    <property type="molecule type" value="Genomic_DNA"/>
</dbReference>
<dbReference type="GO" id="GO:1990604">
    <property type="term" value="C:IRE1-TRAF2-ASK1 complex"/>
    <property type="evidence" value="ECO:0007669"/>
    <property type="project" value="TreeGrafter"/>
</dbReference>
<evidence type="ECO:0000313" key="7">
    <source>
        <dbReference type="EMBL" id="KAG5680730.1"/>
    </source>
</evidence>
<feature type="region of interest" description="Disordered" evidence="4">
    <location>
        <begin position="1"/>
        <end position="41"/>
    </location>
</feature>
<dbReference type="AlphaFoldDB" id="A0A9J6CF21"/>
<dbReference type="GO" id="GO:0004674">
    <property type="term" value="F:protein serine/threonine kinase activity"/>
    <property type="evidence" value="ECO:0007669"/>
    <property type="project" value="InterPro"/>
</dbReference>
<dbReference type="Proteomes" id="UP001107558">
    <property type="component" value="Chromosome 1"/>
</dbReference>
<gene>
    <name evidence="7" type="ORF">PVAND_010220</name>
</gene>
<feature type="domain" description="Protein kinase" evidence="5">
    <location>
        <begin position="102"/>
        <end position="341"/>
    </location>
</feature>
<evidence type="ECO:0000259" key="5">
    <source>
        <dbReference type="PROSITE" id="PS50011"/>
    </source>
</evidence>
<dbReference type="OrthoDB" id="8187887at2759"/>
<dbReference type="PROSITE" id="PS51392">
    <property type="entry name" value="KEN"/>
    <property type="match status" value="1"/>
</dbReference>
<dbReference type="InterPro" id="IPR011009">
    <property type="entry name" value="Kinase-like_dom_sf"/>
</dbReference>
<dbReference type="GO" id="GO:0070059">
    <property type="term" value="P:intrinsic apoptotic signaling pathway in response to endoplasmic reticulum stress"/>
    <property type="evidence" value="ECO:0007669"/>
    <property type="project" value="TreeGrafter"/>
</dbReference>
<dbReference type="GO" id="GO:0006397">
    <property type="term" value="P:mRNA processing"/>
    <property type="evidence" value="ECO:0007669"/>
    <property type="project" value="InterPro"/>
</dbReference>
<keyword evidence="3" id="KW-0067">ATP-binding</keyword>
<dbReference type="Gene3D" id="1.20.1440.180">
    <property type="entry name" value="KEN domain"/>
    <property type="match status" value="1"/>
</dbReference>
<evidence type="ECO:0000256" key="1">
    <source>
        <dbReference type="ARBA" id="ARBA00022729"/>
    </source>
</evidence>
<sequence>MGNCFSVKNERDQNHYPRQNRNEPSSLSPPPTTRLNAQSNLYPNLSTPTFTTQAPEAIPVPQPQPQPVPQIQYVYLPLIPPPQESIDSSGFTVLSKNPHLRYKANSLIQNDGMAKIYIGYLSDKKVLLKEFSIKQNIDSEIAILSSLDHKNIIKFIMKFEALNNRLFLVTDFGEKISRSLHLKNDVYKKDAMMHLTSAVDYLQKMEIIHFQIVPENIFVVNHGSSCTFKLGNFSKSIVSQTKTLKQFQCIEGYTAPEIFMQNYSLASDIWSLGCLFYYFVTAQKMNTIINQIQMGRVIGKIKSIKEETTSIILFKDLLIKMLKFQGSKRLSTADIQKHPYFWNAKQMIDLIVNVSRIMERDDNELKTFLFKGSSRVIGDSWVQRIDEDVTTELKVIKKNYRNFNRGGGKKKEDLNETSIKSLITTIRNISVHDRSSIMIFYMGDNDEQLMDYWNLKFPYLIEHIYNATLQYNNKENIY</sequence>
<proteinExistence type="predicted"/>
<dbReference type="PANTHER" id="PTHR13954:SF6">
    <property type="entry name" value="NON-SPECIFIC SERINE_THREONINE PROTEIN KINASE"/>
    <property type="match status" value="1"/>
</dbReference>
<dbReference type="Pfam" id="PF06479">
    <property type="entry name" value="Ribonuc_2-5A"/>
    <property type="match status" value="1"/>
</dbReference>
<dbReference type="InterPro" id="IPR010513">
    <property type="entry name" value="KEN_dom"/>
</dbReference>
<accession>A0A9J6CF21</accession>
<dbReference type="PANTHER" id="PTHR13954">
    <property type="entry name" value="IRE1-RELATED"/>
    <property type="match status" value="1"/>
</dbReference>
<dbReference type="Gene3D" id="1.10.510.10">
    <property type="entry name" value="Transferase(Phosphotransferase) domain 1"/>
    <property type="match status" value="1"/>
</dbReference>
<evidence type="ECO:0000313" key="8">
    <source>
        <dbReference type="Proteomes" id="UP001107558"/>
    </source>
</evidence>
<keyword evidence="1" id="KW-0732">Signal</keyword>
<dbReference type="PROSITE" id="PS50011">
    <property type="entry name" value="PROTEIN_KINASE_DOM"/>
    <property type="match status" value="1"/>
</dbReference>
<comment type="caution">
    <text evidence="7">The sequence shown here is derived from an EMBL/GenBank/DDBJ whole genome shotgun (WGS) entry which is preliminary data.</text>
</comment>
<dbReference type="InterPro" id="IPR038357">
    <property type="entry name" value="KEN_sf"/>
</dbReference>
<keyword evidence="2" id="KW-0547">Nucleotide-binding</keyword>
<evidence type="ECO:0000256" key="2">
    <source>
        <dbReference type="ARBA" id="ARBA00022741"/>
    </source>
</evidence>
<reference evidence="7" key="1">
    <citation type="submission" date="2021-03" db="EMBL/GenBank/DDBJ databases">
        <title>Chromosome level genome of the anhydrobiotic midge Polypedilum vanderplanki.</title>
        <authorList>
            <person name="Yoshida Y."/>
            <person name="Kikawada T."/>
            <person name="Gusev O."/>
        </authorList>
    </citation>
    <scope>NUCLEOTIDE SEQUENCE</scope>
    <source>
        <strain evidence="7">NIAS01</strain>
        <tissue evidence="7">Whole body or cell culture</tissue>
    </source>
</reference>
<dbReference type="Pfam" id="PF00069">
    <property type="entry name" value="Pkinase"/>
    <property type="match status" value="1"/>
</dbReference>
<dbReference type="GO" id="GO:0005524">
    <property type="term" value="F:ATP binding"/>
    <property type="evidence" value="ECO:0007669"/>
    <property type="project" value="UniProtKB-KW"/>
</dbReference>
<dbReference type="GO" id="GO:0051082">
    <property type="term" value="F:unfolded protein binding"/>
    <property type="evidence" value="ECO:0007669"/>
    <property type="project" value="TreeGrafter"/>
</dbReference>
<keyword evidence="8" id="KW-1185">Reference proteome</keyword>
<evidence type="ECO:0000259" key="6">
    <source>
        <dbReference type="PROSITE" id="PS51392"/>
    </source>
</evidence>
<name>A0A9J6CF21_POLVA</name>
<dbReference type="InterPro" id="IPR045133">
    <property type="entry name" value="IRE1/2-like"/>
</dbReference>